<evidence type="ECO:0000313" key="3">
    <source>
        <dbReference type="EMBL" id="MBE9066870.1"/>
    </source>
</evidence>
<name>A0A928X0K3_LEPEC</name>
<dbReference type="SUPFAM" id="SSF52402">
    <property type="entry name" value="Adenine nucleotide alpha hydrolases-like"/>
    <property type="match status" value="2"/>
</dbReference>
<dbReference type="InterPro" id="IPR006016">
    <property type="entry name" value="UspA"/>
</dbReference>
<dbReference type="PANTHER" id="PTHR46268">
    <property type="entry name" value="STRESS RESPONSE PROTEIN NHAX"/>
    <property type="match status" value="1"/>
</dbReference>
<dbReference type="EMBL" id="JADEXP010000063">
    <property type="protein sequence ID" value="MBE9066870.1"/>
    <property type="molecule type" value="Genomic_DNA"/>
</dbReference>
<comment type="similarity">
    <text evidence="1">Belongs to the universal stress protein A family.</text>
</comment>
<evidence type="ECO:0000256" key="1">
    <source>
        <dbReference type="ARBA" id="ARBA00008791"/>
    </source>
</evidence>
<accession>A0A928X0K3</accession>
<gene>
    <name evidence="3" type="ORF">IQ260_09410</name>
</gene>
<dbReference type="AlphaFoldDB" id="A0A928X0K3"/>
<dbReference type="PANTHER" id="PTHR46268:SF6">
    <property type="entry name" value="UNIVERSAL STRESS PROTEIN UP12"/>
    <property type="match status" value="1"/>
</dbReference>
<keyword evidence="4" id="KW-1185">Reference proteome</keyword>
<dbReference type="Gene3D" id="3.40.50.620">
    <property type="entry name" value="HUPs"/>
    <property type="match status" value="2"/>
</dbReference>
<proteinExistence type="inferred from homology"/>
<dbReference type="RefSeq" id="WP_193992848.1">
    <property type="nucleotide sequence ID" value="NZ_JADEXP010000063.1"/>
</dbReference>
<feature type="domain" description="UspA" evidence="2">
    <location>
        <begin position="1"/>
        <end position="157"/>
    </location>
</feature>
<dbReference type="Pfam" id="PF00582">
    <property type="entry name" value="Usp"/>
    <property type="match status" value="2"/>
</dbReference>
<dbReference type="PRINTS" id="PR01438">
    <property type="entry name" value="UNVRSLSTRESS"/>
</dbReference>
<dbReference type="InterPro" id="IPR006015">
    <property type="entry name" value="Universal_stress_UspA"/>
</dbReference>
<organism evidence="3 4">
    <name type="scientific">Leptolyngbya cf. ectocarpi LEGE 11479</name>
    <dbReference type="NCBI Taxonomy" id="1828722"/>
    <lineage>
        <taxon>Bacteria</taxon>
        <taxon>Bacillati</taxon>
        <taxon>Cyanobacteriota</taxon>
        <taxon>Cyanophyceae</taxon>
        <taxon>Leptolyngbyales</taxon>
        <taxon>Leptolyngbyaceae</taxon>
        <taxon>Leptolyngbya group</taxon>
        <taxon>Leptolyngbya</taxon>
    </lineage>
</organism>
<comment type="caution">
    <text evidence="3">The sequence shown here is derived from an EMBL/GenBank/DDBJ whole genome shotgun (WGS) entry which is preliminary data.</text>
</comment>
<evidence type="ECO:0000313" key="4">
    <source>
        <dbReference type="Proteomes" id="UP000615026"/>
    </source>
</evidence>
<reference evidence="3" key="1">
    <citation type="submission" date="2020-10" db="EMBL/GenBank/DDBJ databases">
        <authorList>
            <person name="Castelo-Branco R."/>
            <person name="Eusebio N."/>
            <person name="Adriana R."/>
            <person name="Vieira A."/>
            <person name="Brugerolle De Fraissinette N."/>
            <person name="Rezende De Castro R."/>
            <person name="Schneider M.P."/>
            <person name="Vasconcelos V."/>
            <person name="Leao P.N."/>
        </authorList>
    </citation>
    <scope>NUCLEOTIDE SEQUENCE</scope>
    <source>
        <strain evidence="3">LEGE 11479</strain>
    </source>
</reference>
<evidence type="ECO:0000259" key="2">
    <source>
        <dbReference type="Pfam" id="PF00582"/>
    </source>
</evidence>
<dbReference type="InterPro" id="IPR014729">
    <property type="entry name" value="Rossmann-like_a/b/a_fold"/>
</dbReference>
<dbReference type="CDD" id="cd00293">
    <property type="entry name" value="USP-like"/>
    <property type="match status" value="2"/>
</dbReference>
<protein>
    <submittedName>
        <fullName evidence="3">Universal stress protein</fullName>
    </submittedName>
</protein>
<dbReference type="Proteomes" id="UP000615026">
    <property type="component" value="Unassembled WGS sequence"/>
</dbReference>
<feature type="domain" description="UspA" evidence="2">
    <location>
        <begin position="182"/>
        <end position="336"/>
    </location>
</feature>
<sequence>MIRKIVVGLDKSDLSLKALQKAIMLAQGYRAELKLVFALSGHESDAPPVGSYFNGYPYPGMNTTMLESYQAAWNKFVDNSQAWLEQQVSETKEKPAAASGTLLHGNPGGKLCEFAVTWDADLIIVGSRGLSGISELLMGSVSNHVMHHAPCSVLIVHPDEQSEMSIEPSSLSVKTQMPGILQRILVPVDRSGMAEQTVTAALDLAQLHKAEIRLVHVIDGDEHDMPQKLIFSDSQYMLQYNERLLEEYRYDWNKFIDGWWRRLQMQVQELEDEGVDAICDVMQGRTGPRLCEVAKDWKADLIVMGSRGLSGLKELLVGSVSYYVSHRAPCSVLITRPKSPIQETPDVVQESQGVTLVNS</sequence>